<dbReference type="EC" id="6.2.1.44" evidence="6"/>
<protein>
    <recommendedName>
        <fullName evidence="7">3-methylmercaptopropionyl-CoA ligase</fullName>
        <ecNumber evidence="6">6.2.1.44</ecNumber>
    </recommendedName>
</protein>
<feature type="domain" description="AMP-binding enzyme C-terminal" evidence="9">
    <location>
        <begin position="458"/>
        <end position="532"/>
    </location>
</feature>
<evidence type="ECO:0000259" key="8">
    <source>
        <dbReference type="Pfam" id="PF00501"/>
    </source>
</evidence>
<evidence type="ECO:0000256" key="6">
    <source>
        <dbReference type="ARBA" id="ARBA00066616"/>
    </source>
</evidence>
<dbReference type="RefSeq" id="WP_062768259.1">
    <property type="nucleotide sequence ID" value="NZ_CP121045.1"/>
</dbReference>
<dbReference type="PANTHER" id="PTHR43859">
    <property type="entry name" value="ACYL-ACTIVATING ENZYME"/>
    <property type="match status" value="1"/>
</dbReference>
<evidence type="ECO:0000256" key="2">
    <source>
        <dbReference type="ARBA" id="ARBA00022598"/>
    </source>
</evidence>
<gene>
    <name evidence="10" type="ORF">AUP44_13355</name>
</gene>
<keyword evidence="4" id="KW-0443">Lipid metabolism</keyword>
<dbReference type="GO" id="GO:0016874">
    <property type="term" value="F:ligase activity"/>
    <property type="evidence" value="ECO:0007669"/>
    <property type="project" value="UniProtKB-KW"/>
</dbReference>
<dbReference type="EMBL" id="LPZR01000200">
    <property type="protein sequence ID" value="KYO50386.1"/>
    <property type="molecule type" value="Genomic_DNA"/>
</dbReference>
<sequence>MSAERTPSKYDTHLDRTPANYQPLTPLSLLERTADVHPDRVAVIHGDQRWTYRELYARCRRLASALAARGIGYGDTVSIMAPNTPAMLEAHYGVPMTGAVLNELNIRLDPEALAFILKHAETKVLLTDREFSGVIRATLELLDDRPLVIDIDDPAVTHGEFLGEIEYEALLAEGDPDYAWEMPADEWQSISLGYTSGTTGDPKGVVYSHRGAWMNGVNNILTWDLPKRSVYLWTLPMFHCSGWCFPYTMVAAAGTQVCLRKVDAKAIFDAIETHGVTHLCGAPTVLGLLVNAPADVKRNFDHKIRMMTAAAAPPSSVIAGMEAMGFEVTHVYGLTEVYGPAVVCEWKPEWDEKPLEERARIKARQGVRYVLQQGLMVADPETLEPVPADGRTLGEVMMRGNITMKGYLKNKPATEKALAGGWFHTGDLGVMHPDGYIELKDRSKDIIISGGENISSIEVEDALYSHPAVMEAAVVARPDEKWGETPCAFITLKPGSTVTEAEIREHCAKHLARFKLPKTFVFTDLPKTSTGKVQKFVLRERARGL</sequence>
<feature type="domain" description="AMP-dependent synthetase/ligase" evidence="8">
    <location>
        <begin position="30"/>
        <end position="408"/>
    </location>
</feature>
<accession>A0A162K319</accession>
<dbReference type="SUPFAM" id="SSF56801">
    <property type="entry name" value="Acetyl-CoA synthetase-like"/>
    <property type="match status" value="1"/>
</dbReference>
<dbReference type="GeneID" id="97242738"/>
<dbReference type="OrthoDB" id="9803968at2"/>
<dbReference type="Gene3D" id="3.40.50.12780">
    <property type="entry name" value="N-terminal domain of ligase-like"/>
    <property type="match status" value="1"/>
</dbReference>
<dbReference type="AlphaFoldDB" id="A0A162K319"/>
<evidence type="ECO:0000313" key="11">
    <source>
        <dbReference type="Proteomes" id="UP000075787"/>
    </source>
</evidence>
<comment type="catalytic activity">
    <reaction evidence="5">
        <text>3-(methylsulfanyl)propanoate + ATP + CoA = 3-(methylsulfanyl)propanoyl-CoA + AMP + diphosphate</text>
        <dbReference type="Rhea" id="RHEA:43052"/>
        <dbReference type="ChEBI" id="CHEBI:30616"/>
        <dbReference type="ChEBI" id="CHEBI:33019"/>
        <dbReference type="ChEBI" id="CHEBI:49016"/>
        <dbReference type="ChEBI" id="CHEBI:57287"/>
        <dbReference type="ChEBI" id="CHEBI:82815"/>
        <dbReference type="ChEBI" id="CHEBI:456215"/>
        <dbReference type="EC" id="6.2.1.44"/>
    </reaction>
    <physiologicalReaction direction="left-to-right" evidence="5">
        <dbReference type="Rhea" id="RHEA:43053"/>
    </physiologicalReaction>
</comment>
<keyword evidence="2" id="KW-0436">Ligase</keyword>
<dbReference type="PROSITE" id="PS00455">
    <property type="entry name" value="AMP_BINDING"/>
    <property type="match status" value="1"/>
</dbReference>
<dbReference type="NCBIfam" id="NF006020">
    <property type="entry name" value="PRK08162.1"/>
    <property type="match status" value="1"/>
</dbReference>
<dbReference type="InterPro" id="IPR042099">
    <property type="entry name" value="ANL_N_sf"/>
</dbReference>
<dbReference type="Pfam" id="PF13193">
    <property type="entry name" value="AMP-binding_C"/>
    <property type="match status" value="1"/>
</dbReference>
<dbReference type="InterPro" id="IPR000873">
    <property type="entry name" value="AMP-dep_synth/lig_dom"/>
</dbReference>
<dbReference type="GO" id="GO:0006631">
    <property type="term" value="P:fatty acid metabolic process"/>
    <property type="evidence" value="ECO:0007669"/>
    <property type="project" value="UniProtKB-KW"/>
</dbReference>
<evidence type="ECO:0000313" key="10">
    <source>
        <dbReference type="EMBL" id="KYO50386.1"/>
    </source>
</evidence>
<keyword evidence="3" id="KW-0276">Fatty acid metabolism</keyword>
<dbReference type="NCBIfam" id="NF004837">
    <property type="entry name" value="PRK06187.1"/>
    <property type="match status" value="1"/>
</dbReference>
<dbReference type="Pfam" id="PF00501">
    <property type="entry name" value="AMP-binding"/>
    <property type="match status" value="1"/>
</dbReference>
<evidence type="ECO:0000256" key="7">
    <source>
        <dbReference type="ARBA" id="ARBA00067668"/>
    </source>
</evidence>
<evidence type="ECO:0000259" key="9">
    <source>
        <dbReference type="Pfam" id="PF13193"/>
    </source>
</evidence>
<reference evidence="10 11" key="1">
    <citation type="submission" date="2015-12" db="EMBL/GenBank/DDBJ databases">
        <title>Genome sequence of Tistrella mobilis MCCC 1A02139.</title>
        <authorList>
            <person name="Lu L."/>
            <person name="Lai Q."/>
            <person name="Shao Z."/>
            <person name="Qian P."/>
        </authorList>
    </citation>
    <scope>NUCLEOTIDE SEQUENCE [LARGE SCALE GENOMIC DNA]</scope>
    <source>
        <strain evidence="10 11">MCCC 1A02139</strain>
    </source>
</reference>
<dbReference type="CDD" id="cd12118">
    <property type="entry name" value="ttLC_FACS_AEE21_like"/>
    <property type="match status" value="1"/>
</dbReference>
<dbReference type="PANTHER" id="PTHR43859:SF4">
    <property type="entry name" value="BUTANOATE--COA LIGASE AAE1-RELATED"/>
    <property type="match status" value="1"/>
</dbReference>
<organism evidence="10 11">
    <name type="scientific">Tistrella mobilis</name>
    <dbReference type="NCBI Taxonomy" id="171437"/>
    <lineage>
        <taxon>Bacteria</taxon>
        <taxon>Pseudomonadati</taxon>
        <taxon>Pseudomonadota</taxon>
        <taxon>Alphaproteobacteria</taxon>
        <taxon>Geminicoccales</taxon>
        <taxon>Geminicoccaceae</taxon>
        <taxon>Tistrella</taxon>
    </lineage>
</organism>
<dbReference type="InterPro" id="IPR045851">
    <property type="entry name" value="AMP-bd_C_sf"/>
</dbReference>
<name>A0A162K319_9PROT</name>
<evidence type="ECO:0000256" key="1">
    <source>
        <dbReference type="ARBA" id="ARBA00006432"/>
    </source>
</evidence>
<dbReference type="InterPro" id="IPR025110">
    <property type="entry name" value="AMP-bd_C"/>
</dbReference>
<evidence type="ECO:0000256" key="3">
    <source>
        <dbReference type="ARBA" id="ARBA00022832"/>
    </source>
</evidence>
<proteinExistence type="inferred from homology"/>
<dbReference type="InterPro" id="IPR020845">
    <property type="entry name" value="AMP-binding_CS"/>
</dbReference>
<evidence type="ECO:0000256" key="5">
    <source>
        <dbReference type="ARBA" id="ARBA00051915"/>
    </source>
</evidence>
<dbReference type="Proteomes" id="UP000075787">
    <property type="component" value="Unassembled WGS sequence"/>
</dbReference>
<evidence type="ECO:0000256" key="4">
    <source>
        <dbReference type="ARBA" id="ARBA00023098"/>
    </source>
</evidence>
<dbReference type="Gene3D" id="3.30.300.30">
    <property type="match status" value="1"/>
</dbReference>
<dbReference type="FunFam" id="3.30.300.30:FF:000008">
    <property type="entry name" value="2,3-dihydroxybenzoate-AMP ligase"/>
    <property type="match status" value="1"/>
</dbReference>
<comment type="similarity">
    <text evidence="1">Belongs to the ATP-dependent AMP-binding enzyme family.</text>
</comment>
<comment type="caution">
    <text evidence="10">The sequence shown here is derived from an EMBL/GenBank/DDBJ whole genome shotgun (WGS) entry which is preliminary data.</text>
</comment>